<dbReference type="Pfam" id="PF20541">
    <property type="entry name" value="DUF6756"/>
    <property type="match status" value="1"/>
</dbReference>
<accession>A0AAX3M5K2</accession>
<organism evidence="1 2">
    <name type="scientific">Paenibacillus kyungheensis</name>
    <dbReference type="NCBI Taxonomy" id="1452732"/>
    <lineage>
        <taxon>Bacteria</taxon>
        <taxon>Bacillati</taxon>
        <taxon>Bacillota</taxon>
        <taxon>Bacilli</taxon>
        <taxon>Bacillales</taxon>
        <taxon>Paenibacillaceae</taxon>
        <taxon>Paenibacillus</taxon>
    </lineage>
</organism>
<gene>
    <name evidence="1" type="ORF">PQ456_07900</name>
</gene>
<proteinExistence type="predicted"/>
<sequence length="168" mass="19654">MSGQHYASTRDEIERLVQHYRIPAPRFHEVGKMQWSSILSTITQTFITSSHAGSESALMRGYNHLQEPHVSYQVGTEGYREIAKLIDRTEQVWFLAPERFYSGKQYWVYEAYVDAIQWIIEQTGTTEYYIVSKKLQWLLCETHHEVIIGTGEPISGRIQKRKKELDDV</sequence>
<dbReference type="InterPro" id="IPR046644">
    <property type="entry name" value="DUF6756"/>
</dbReference>
<evidence type="ECO:0000313" key="1">
    <source>
        <dbReference type="EMBL" id="WCT57417.1"/>
    </source>
</evidence>
<dbReference type="AlphaFoldDB" id="A0AAX3M5K2"/>
<evidence type="ECO:0000313" key="2">
    <source>
        <dbReference type="Proteomes" id="UP001220509"/>
    </source>
</evidence>
<dbReference type="RefSeq" id="WP_273615626.1">
    <property type="nucleotide sequence ID" value="NZ_CP117416.1"/>
</dbReference>
<keyword evidence="2" id="KW-1185">Reference proteome</keyword>
<dbReference type="KEGG" id="pka:PQ456_07900"/>
<protein>
    <submittedName>
        <fullName evidence="1">Uncharacterized protein</fullName>
    </submittedName>
</protein>
<name>A0AAX3M5K2_9BACL</name>
<reference evidence="1 2" key="1">
    <citation type="submission" date="2023-02" db="EMBL/GenBank/DDBJ databases">
        <title>Genome sequence of Paenibacillus kyungheensis KACC 18744.</title>
        <authorList>
            <person name="Kim S."/>
            <person name="Heo J."/>
            <person name="Kwon S.-W."/>
        </authorList>
    </citation>
    <scope>NUCLEOTIDE SEQUENCE [LARGE SCALE GENOMIC DNA]</scope>
    <source>
        <strain evidence="1 2">KACC 18744</strain>
    </source>
</reference>
<dbReference type="EMBL" id="CP117416">
    <property type="protein sequence ID" value="WCT57417.1"/>
    <property type="molecule type" value="Genomic_DNA"/>
</dbReference>
<dbReference type="Proteomes" id="UP001220509">
    <property type="component" value="Chromosome"/>
</dbReference>